<evidence type="ECO:0000256" key="1">
    <source>
        <dbReference type="SAM" id="Phobius"/>
    </source>
</evidence>
<keyword evidence="1" id="KW-0812">Transmembrane</keyword>
<keyword evidence="3" id="KW-1185">Reference proteome</keyword>
<evidence type="ECO:0000313" key="3">
    <source>
        <dbReference type="Proteomes" id="UP001141552"/>
    </source>
</evidence>
<organism evidence="2 3">
    <name type="scientific">Turnera subulata</name>
    <dbReference type="NCBI Taxonomy" id="218843"/>
    <lineage>
        <taxon>Eukaryota</taxon>
        <taxon>Viridiplantae</taxon>
        <taxon>Streptophyta</taxon>
        <taxon>Embryophyta</taxon>
        <taxon>Tracheophyta</taxon>
        <taxon>Spermatophyta</taxon>
        <taxon>Magnoliopsida</taxon>
        <taxon>eudicotyledons</taxon>
        <taxon>Gunneridae</taxon>
        <taxon>Pentapetalae</taxon>
        <taxon>rosids</taxon>
        <taxon>fabids</taxon>
        <taxon>Malpighiales</taxon>
        <taxon>Passifloraceae</taxon>
        <taxon>Turnera</taxon>
    </lineage>
</organism>
<reference evidence="2" key="2">
    <citation type="journal article" date="2023" name="Plants (Basel)">
        <title>Annotation of the Turnera subulata (Passifloraceae) Draft Genome Reveals the S-Locus Evolved after the Divergence of Turneroideae from Passifloroideae in a Stepwise Manner.</title>
        <authorList>
            <person name="Henning P.M."/>
            <person name="Roalson E.H."/>
            <person name="Mir W."/>
            <person name="McCubbin A.G."/>
            <person name="Shore J.S."/>
        </authorList>
    </citation>
    <scope>NUCLEOTIDE SEQUENCE</scope>
    <source>
        <strain evidence="2">F60SS</strain>
    </source>
</reference>
<dbReference type="AlphaFoldDB" id="A0A9Q0GKX8"/>
<dbReference type="EMBL" id="JAKUCV010000334">
    <property type="protein sequence ID" value="KAJ4850434.1"/>
    <property type="molecule type" value="Genomic_DNA"/>
</dbReference>
<reference evidence="2" key="1">
    <citation type="submission" date="2022-02" db="EMBL/GenBank/DDBJ databases">
        <authorList>
            <person name="Henning P.M."/>
            <person name="McCubbin A.G."/>
            <person name="Shore J.S."/>
        </authorList>
    </citation>
    <scope>NUCLEOTIDE SEQUENCE</scope>
    <source>
        <strain evidence="2">F60SS</strain>
        <tissue evidence="2">Leaves</tissue>
    </source>
</reference>
<accession>A0A9Q0GKX8</accession>
<name>A0A9Q0GKX8_9ROSI</name>
<comment type="caution">
    <text evidence="2">The sequence shown here is derived from an EMBL/GenBank/DDBJ whole genome shotgun (WGS) entry which is preliminary data.</text>
</comment>
<sequence>MHEVLPHHHPQSLLKSCQGKKVVLCFRGTRKLYNVGGAWQDLMNVMHVYKHQNQGVVLKIMILMSCIICRKLLYAVRFIFVIRFDSYK</sequence>
<feature type="transmembrane region" description="Helical" evidence="1">
    <location>
        <begin position="56"/>
        <end position="80"/>
    </location>
</feature>
<protein>
    <submittedName>
        <fullName evidence="2">Uncharacterized protein</fullName>
    </submittedName>
</protein>
<keyword evidence="1" id="KW-1133">Transmembrane helix</keyword>
<keyword evidence="1" id="KW-0472">Membrane</keyword>
<dbReference type="Proteomes" id="UP001141552">
    <property type="component" value="Unassembled WGS sequence"/>
</dbReference>
<evidence type="ECO:0000313" key="2">
    <source>
        <dbReference type="EMBL" id="KAJ4850434.1"/>
    </source>
</evidence>
<gene>
    <name evidence="2" type="ORF">Tsubulata_020036</name>
</gene>
<proteinExistence type="predicted"/>